<proteinExistence type="predicted"/>
<reference evidence="2 3" key="1">
    <citation type="submission" date="2013-11" db="EMBL/GenBank/DDBJ databases">
        <title>Opisthorchis viverrini - life in the bile duct.</title>
        <authorList>
            <person name="Young N.D."/>
            <person name="Nagarajan N."/>
            <person name="Lin S.J."/>
            <person name="Korhonen P.K."/>
            <person name="Jex A.R."/>
            <person name="Hall R.S."/>
            <person name="Safavi-Hemami H."/>
            <person name="Kaewkong W."/>
            <person name="Bertrand D."/>
            <person name="Gao S."/>
            <person name="Seet Q."/>
            <person name="Wongkham S."/>
            <person name="Teh B.T."/>
            <person name="Wongkham C."/>
            <person name="Intapan P.M."/>
            <person name="Maleewong W."/>
            <person name="Yang X."/>
            <person name="Hu M."/>
            <person name="Wang Z."/>
            <person name="Hofmann A."/>
            <person name="Sternberg P.W."/>
            <person name="Tan P."/>
            <person name="Wang J."/>
            <person name="Gasser R.B."/>
        </authorList>
    </citation>
    <scope>NUCLEOTIDE SEQUENCE [LARGE SCALE GENOMIC DNA]</scope>
</reference>
<dbReference type="OrthoDB" id="412793at2759"/>
<keyword evidence="3" id="KW-1185">Reference proteome</keyword>
<dbReference type="AlphaFoldDB" id="A0A074ZQ91"/>
<feature type="compositionally biased region" description="Basic and acidic residues" evidence="1">
    <location>
        <begin position="97"/>
        <end position="110"/>
    </location>
</feature>
<gene>
    <name evidence="2" type="ORF">T265_05112</name>
</gene>
<evidence type="ECO:0000313" key="2">
    <source>
        <dbReference type="EMBL" id="KER27992.1"/>
    </source>
</evidence>
<dbReference type="EMBL" id="KL596710">
    <property type="protein sequence ID" value="KER27992.1"/>
    <property type="molecule type" value="Genomic_DNA"/>
</dbReference>
<name>A0A074ZQ91_OPIVI</name>
<accession>A0A074ZQ91</accession>
<evidence type="ECO:0000313" key="3">
    <source>
        <dbReference type="Proteomes" id="UP000054324"/>
    </source>
</evidence>
<evidence type="ECO:0000256" key="1">
    <source>
        <dbReference type="SAM" id="MobiDB-lite"/>
    </source>
</evidence>
<dbReference type="KEGG" id="ovi:T265_05112"/>
<dbReference type="Proteomes" id="UP000054324">
    <property type="component" value="Unassembled WGS sequence"/>
</dbReference>
<feature type="region of interest" description="Disordered" evidence="1">
    <location>
        <begin position="77"/>
        <end position="110"/>
    </location>
</feature>
<dbReference type="CTD" id="20319294"/>
<sequence length="110" mass="11995">MILGSVIEVGVDDLVNRLKRAEEVGRLAYATRGQASATCAVQCSPRDHCSTEARPPRQCGSFRSARRTDIVTLTSDMNTQVGRPSSEEAQLGGRFGVDAERTDSREQLLQ</sequence>
<organism evidence="2 3">
    <name type="scientific">Opisthorchis viverrini</name>
    <name type="common">Southeast Asian liver fluke</name>
    <dbReference type="NCBI Taxonomy" id="6198"/>
    <lineage>
        <taxon>Eukaryota</taxon>
        <taxon>Metazoa</taxon>
        <taxon>Spiralia</taxon>
        <taxon>Lophotrochozoa</taxon>
        <taxon>Platyhelminthes</taxon>
        <taxon>Trematoda</taxon>
        <taxon>Digenea</taxon>
        <taxon>Opisthorchiida</taxon>
        <taxon>Opisthorchiata</taxon>
        <taxon>Opisthorchiidae</taxon>
        <taxon>Opisthorchis</taxon>
    </lineage>
</organism>
<protein>
    <submittedName>
        <fullName evidence="2">Uncharacterized protein</fullName>
    </submittedName>
</protein>
<dbReference type="GeneID" id="20319294"/>
<dbReference type="RefSeq" id="XP_009168293.1">
    <property type="nucleotide sequence ID" value="XM_009170029.1"/>
</dbReference>